<evidence type="ECO:0000256" key="1">
    <source>
        <dbReference type="ARBA" id="ARBA00022729"/>
    </source>
</evidence>
<accession>A0A174LDC9</accession>
<dbReference type="InterPro" id="IPR050490">
    <property type="entry name" value="Bact_solute-bd_prot1"/>
</dbReference>
<reference evidence="2 3" key="1">
    <citation type="submission" date="2015-09" db="EMBL/GenBank/DDBJ databases">
        <authorList>
            <consortium name="Pathogen Informatics"/>
        </authorList>
    </citation>
    <scope>NUCLEOTIDE SEQUENCE [LARGE SCALE GENOMIC DNA]</scope>
    <source>
        <strain evidence="2 3">2789STDY5834885</strain>
    </source>
</reference>
<keyword evidence="2" id="KW-0449">Lipoprotein</keyword>
<keyword evidence="1" id="KW-0732">Signal</keyword>
<organism evidence="2 3">
    <name type="scientific">Fusicatenibacter saccharivorans</name>
    <dbReference type="NCBI Taxonomy" id="1150298"/>
    <lineage>
        <taxon>Bacteria</taxon>
        <taxon>Bacillati</taxon>
        <taxon>Bacillota</taxon>
        <taxon>Clostridia</taxon>
        <taxon>Lachnospirales</taxon>
        <taxon>Lachnospiraceae</taxon>
        <taxon>Fusicatenibacter</taxon>
    </lineage>
</organism>
<evidence type="ECO:0000313" key="2">
    <source>
        <dbReference type="EMBL" id="CUP32742.1"/>
    </source>
</evidence>
<dbReference type="Proteomes" id="UP000095709">
    <property type="component" value="Unassembled WGS sequence"/>
</dbReference>
<dbReference type="RefSeq" id="WP_055218096.1">
    <property type="nucleotide sequence ID" value="NZ_CABJFB010000001.1"/>
</dbReference>
<dbReference type="Gene3D" id="3.40.190.10">
    <property type="entry name" value="Periplasmic binding protein-like II"/>
    <property type="match status" value="2"/>
</dbReference>
<dbReference type="EMBL" id="CZAL01000008">
    <property type="protein sequence ID" value="CUP32742.1"/>
    <property type="molecule type" value="Genomic_DNA"/>
</dbReference>
<gene>
    <name evidence="2" type="primary">lipO_5</name>
    <name evidence="2" type="ORF">ERS852498_01749</name>
</gene>
<dbReference type="OrthoDB" id="2644263at2"/>
<protein>
    <submittedName>
        <fullName evidence="2">Lipoprotein lplA</fullName>
    </submittedName>
</protein>
<sequence length="534" mass="60089">MKRRMMALLLAGVMGVGMMSGCGSSKSADSGKVVREESDEPIDVLNQDEKMKLSIVCLQGYTQPDSEMQKWMEDRYNLDIDIIALPGWSDATSKISLLMGDETQRPDIIWWWNMEADYTKWVDAGLLVDISPYMKKYTNMVDYYNSVDPGVMFYASGDNGIYRIPGDVAEPACETLWIRKDWLDNLGLAVPTTLDELEDCLYKFTFDDPDGNGVDDTYGWNGDGYDYRTFWPWIQGSGDGNGRMDFLRLEDGSYIYGPTTDDCKEWLGRVAKLYADGVIDPSIITDTDRDEEMANGGFGATYSWVSWNNPSSGTMQSFYASNPDAEWIPIDMVSGDNGNPQDEPATIAAWCYFGITNVCSDPERAYAIFDDMATPENWIHKKFGVEGRDYKDNGDGTYEIINPGDGAVNTEQNLGINLFQDLFARKDAANIANTEETTELFEKVKENSRDAYAKTIEKKNPDAYTVNNDLGTDIGDAMKEYTWGVIGGGKSLDDWDSYVDKINGLGLQDVLDELKEIHGKQVEDYQKYLEEYNK</sequence>
<proteinExistence type="predicted"/>
<dbReference type="STRING" id="1150298.ERS852406_00686"/>
<dbReference type="PANTHER" id="PTHR43649:SF33">
    <property type="entry name" value="POLYGALACTURONAN_RHAMNOGALACTURONAN-BINDING PROTEIN YTCQ"/>
    <property type="match status" value="1"/>
</dbReference>
<name>A0A174LDC9_9FIRM</name>
<dbReference type="SUPFAM" id="SSF53850">
    <property type="entry name" value="Periplasmic binding protein-like II"/>
    <property type="match status" value="1"/>
</dbReference>
<dbReference type="AlphaFoldDB" id="A0A174LDC9"/>
<dbReference type="PROSITE" id="PS51257">
    <property type="entry name" value="PROKAR_LIPOPROTEIN"/>
    <property type="match status" value="1"/>
</dbReference>
<dbReference type="PANTHER" id="PTHR43649">
    <property type="entry name" value="ARABINOSE-BINDING PROTEIN-RELATED"/>
    <property type="match status" value="1"/>
</dbReference>
<evidence type="ECO:0000313" key="3">
    <source>
        <dbReference type="Proteomes" id="UP000095709"/>
    </source>
</evidence>